<dbReference type="CDD" id="cd22368">
    <property type="entry name" value="YaeQ-like"/>
    <property type="match status" value="1"/>
</dbReference>
<dbReference type="PANTHER" id="PTHR38784:SF1">
    <property type="entry name" value="SUCROSE PHOSPHORYLASE"/>
    <property type="match status" value="1"/>
</dbReference>
<dbReference type="InterPro" id="IPR038590">
    <property type="entry name" value="YaeQ_sf"/>
</dbReference>
<gene>
    <name evidence="1" type="ORF">DI603_16950</name>
</gene>
<dbReference type="AlphaFoldDB" id="A0A2W5DLP5"/>
<accession>A0A2W5DLP5</accession>
<protein>
    <recommendedName>
        <fullName evidence="3">YaeQ family protein</fullName>
    </recommendedName>
</protein>
<dbReference type="PANTHER" id="PTHR38784">
    <property type="entry name" value="SUCROSE PHOSPHORYLASE"/>
    <property type="match status" value="1"/>
</dbReference>
<dbReference type="InterPro" id="IPR009822">
    <property type="entry name" value="YaeQ"/>
</dbReference>
<organism evidence="1 2">
    <name type="scientific">Roseateles depolymerans</name>
    <dbReference type="NCBI Taxonomy" id="76731"/>
    <lineage>
        <taxon>Bacteria</taxon>
        <taxon>Pseudomonadati</taxon>
        <taxon>Pseudomonadota</taxon>
        <taxon>Betaproteobacteria</taxon>
        <taxon>Burkholderiales</taxon>
        <taxon>Sphaerotilaceae</taxon>
        <taxon>Roseateles</taxon>
    </lineage>
</organism>
<evidence type="ECO:0000313" key="2">
    <source>
        <dbReference type="Proteomes" id="UP000249633"/>
    </source>
</evidence>
<sequence length="188" mass="21078">MALKATIYKAQLQIADMDRHVYGDHNLTLACHPSETEERLMIRVLAFALNLPADELRGRLEFTKGLSDVDEPDLWQLDLTGDVVHWIDLGQPDERRLMKAHGRAERVSVYSFASSTDVWWKGLESKLTRTPKLTVWQIPAEQSQALARLAARSMQLQISIQDGSVYVSTTDASVEIHPVALKRAADAA</sequence>
<evidence type="ECO:0008006" key="3">
    <source>
        <dbReference type="Google" id="ProtNLM"/>
    </source>
</evidence>
<dbReference type="PIRSF" id="PIRSF011484">
    <property type="entry name" value="YaeQ"/>
    <property type="match status" value="1"/>
</dbReference>
<dbReference type="SMART" id="SM01322">
    <property type="entry name" value="YaeQ"/>
    <property type="match status" value="1"/>
</dbReference>
<dbReference type="SUPFAM" id="SSF52980">
    <property type="entry name" value="Restriction endonuclease-like"/>
    <property type="match status" value="1"/>
</dbReference>
<dbReference type="Gene3D" id="3.10.640.10">
    <property type="entry name" value="Restriction endonuclease-like alpha-beta roll domain"/>
    <property type="match status" value="1"/>
</dbReference>
<dbReference type="EMBL" id="QFOD01000018">
    <property type="protein sequence ID" value="PZP29360.1"/>
    <property type="molecule type" value="Genomic_DNA"/>
</dbReference>
<dbReference type="Pfam" id="PF07152">
    <property type="entry name" value="YaeQ"/>
    <property type="match status" value="1"/>
</dbReference>
<reference evidence="1 2" key="1">
    <citation type="submission" date="2017-08" db="EMBL/GenBank/DDBJ databases">
        <title>Infants hospitalized years apart are colonized by the same room-sourced microbial strains.</title>
        <authorList>
            <person name="Brooks B."/>
            <person name="Olm M.R."/>
            <person name="Firek B.A."/>
            <person name="Baker R."/>
            <person name="Thomas B.C."/>
            <person name="Morowitz M.J."/>
            <person name="Banfield J.F."/>
        </authorList>
    </citation>
    <scope>NUCLEOTIDE SEQUENCE [LARGE SCALE GENOMIC DNA]</scope>
    <source>
        <strain evidence="1">S2_012_000_R2_81</strain>
    </source>
</reference>
<name>A0A2W5DLP5_9BURK</name>
<comment type="caution">
    <text evidence="1">The sequence shown here is derived from an EMBL/GenBank/DDBJ whole genome shotgun (WGS) entry which is preliminary data.</text>
</comment>
<dbReference type="Proteomes" id="UP000249633">
    <property type="component" value="Unassembled WGS sequence"/>
</dbReference>
<dbReference type="InterPro" id="IPR011335">
    <property type="entry name" value="Restrct_endonuc-II-like"/>
</dbReference>
<evidence type="ECO:0000313" key="1">
    <source>
        <dbReference type="EMBL" id="PZP29360.1"/>
    </source>
</evidence>
<proteinExistence type="predicted"/>